<evidence type="ECO:0000313" key="2">
    <source>
        <dbReference type="Proteomes" id="UP000499080"/>
    </source>
</evidence>
<reference evidence="1 2" key="1">
    <citation type="journal article" date="2019" name="Sci. Rep.">
        <title>Orb-weaving spider Araneus ventricosus genome elucidates the spidroin gene catalogue.</title>
        <authorList>
            <person name="Kono N."/>
            <person name="Nakamura H."/>
            <person name="Ohtoshi R."/>
            <person name="Moran D.A.P."/>
            <person name="Shinohara A."/>
            <person name="Yoshida Y."/>
            <person name="Fujiwara M."/>
            <person name="Mori M."/>
            <person name="Tomita M."/>
            <person name="Arakawa K."/>
        </authorList>
    </citation>
    <scope>NUCLEOTIDE SEQUENCE [LARGE SCALE GENOMIC DNA]</scope>
</reference>
<organism evidence="1 2">
    <name type="scientific">Araneus ventricosus</name>
    <name type="common">Orbweaver spider</name>
    <name type="synonym">Epeira ventricosa</name>
    <dbReference type="NCBI Taxonomy" id="182803"/>
    <lineage>
        <taxon>Eukaryota</taxon>
        <taxon>Metazoa</taxon>
        <taxon>Ecdysozoa</taxon>
        <taxon>Arthropoda</taxon>
        <taxon>Chelicerata</taxon>
        <taxon>Arachnida</taxon>
        <taxon>Araneae</taxon>
        <taxon>Araneomorphae</taxon>
        <taxon>Entelegynae</taxon>
        <taxon>Araneoidea</taxon>
        <taxon>Araneidae</taxon>
        <taxon>Araneus</taxon>
    </lineage>
</organism>
<dbReference type="AlphaFoldDB" id="A0A4Y2R9A9"/>
<keyword evidence="2" id="KW-1185">Reference proteome</keyword>
<dbReference type="Proteomes" id="UP000499080">
    <property type="component" value="Unassembled WGS sequence"/>
</dbReference>
<sequence length="109" mass="12818">MVGLESRRRSRCRQPGSMMSFIIPWREARRPRLTIMKEKYPHYAAFKCLDQFTVINVYRSLQRGQISGLSVSNAERLCSMFRQENCDTCTRKPELKIGDCFAKYDTLEN</sequence>
<protein>
    <submittedName>
        <fullName evidence="1">Uncharacterized protein</fullName>
    </submittedName>
</protein>
<accession>A0A4Y2R9A9</accession>
<proteinExistence type="predicted"/>
<comment type="caution">
    <text evidence="1">The sequence shown here is derived from an EMBL/GenBank/DDBJ whole genome shotgun (WGS) entry which is preliminary data.</text>
</comment>
<name>A0A4Y2R9A9_ARAVE</name>
<dbReference type="EMBL" id="BGPR01143454">
    <property type="protein sequence ID" value="GBN72354.1"/>
    <property type="molecule type" value="Genomic_DNA"/>
</dbReference>
<evidence type="ECO:0000313" key="1">
    <source>
        <dbReference type="EMBL" id="GBN72354.1"/>
    </source>
</evidence>
<gene>
    <name evidence="1" type="ORF">AVEN_243546_1</name>
</gene>